<name>A0ABX1BZT6_9ACTN</name>
<dbReference type="InterPro" id="IPR036388">
    <property type="entry name" value="WH-like_DNA-bd_sf"/>
</dbReference>
<dbReference type="CDD" id="cd05466">
    <property type="entry name" value="PBP2_LTTR_substrate"/>
    <property type="match status" value="1"/>
</dbReference>
<evidence type="ECO:0000313" key="7">
    <source>
        <dbReference type="EMBL" id="NJQ01047.1"/>
    </source>
</evidence>
<comment type="caution">
    <text evidence="7">The sequence shown here is derived from an EMBL/GenBank/DDBJ whole genome shotgun (WGS) entry which is preliminary data.</text>
</comment>
<dbReference type="Gene3D" id="1.10.10.10">
    <property type="entry name" value="Winged helix-like DNA-binding domain superfamily/Winged helix DNA-binding domain"/>
    <property type="match status" value="1"/>
</dbReference>
<dbReference type="PRINTS" id="PR00039">
    <property type="entry name" value="HTHLYSR"/>
</dbReference>
<feature type="region of interest" description="Disordered" evidence="5">
    <location>
        <begin position="287"/>
        <end position="417"/>
    </location>
</feature>
<protein>
    <submittedName>
        <fullName evidence="7">LysR family transcriptional regulator</fullName>
    </submittedName>
</protein>
<evidence type="ECO:0000256" key="2">
    <source>
        <dbReference type="ARBA" id="ARBA00023015"/>
    </source>
</evidence>
<dbReference type="PRINTS" id="PR01217">
    <property type="entry name" value="PRICHEXTENSN"/>
</dbReference>
<evidence type="ECO:0000259" key="6">
    <source>
        <dbReference type="PROSITE" id="PS50931"/>
    </source>
</evidence>
<evidence type="ECO:0000256" key="1">
    <source>
        <dbReference type="ARBA" id="ARBA00009437"/>
    </source>
</evidence>
<keyword evidence="8" id="KW-1185">Reference proteome</keyword>
<keyword evidence="2" id="KW-0805">Transcription regulation</keyword>
<accession>A0ABX1BZT6</accession>
<dbReference type="SUPFAM" id="SSF46785">
    <property type="entry name" value="Winged helix' DNA-binding domain"/>
    <property type="match status" value="1"/>
</dbReference>
<proteinExistence type="inferred from homology"/>
<dbReference type="InterPro" id="IPR005119">
    <property type="entry name" value="LysR_subst-bd"/>
</dbReference>
<dbReference type="Pfam" id="PF03466">
    <property type="entry name" value="LysR_substrate"/>
    <property type="match status" value="1"/>
</dbReference>
<reference evidence="7 8" key="1">
    <citation type="submission" date="2020-03" db="EMBL/GenBank/DDBJ databases">
        <title>WGS of actinomycetes isolated from Thailand.</title>
        <authorList>
            <person name="Thawai C."/>
        </authorList>
    </citation>
    <scope>NUCLEOTIDE SEQUENCE [LARGE SCALE GENOMIC DNA]</scope>
    <source>
        <strain evidence="7 8">PLAI 1-29</strain>
    </source>
</reference>
<dbReference type="InterPro" id="IPR000847">
    <property type="entry name" value="LysR_HTH_N"/>
</dbReference>
<organism evidence="7 8">
    <name type="scientific">Streptomyces zingiberis</name>
    <dbReference type="NCBI Taxonomy" id="2053010"/>
    <lineage>
        <taxon>Bacteria</taxon>
        <taxon>Bacillati</taxon>
        <taxon>Actinomycetota</taxon>
        <taxon>Actinomycetes</taxon>
        <taxon>Kitasatosporales</taxon>
        <taxon>Streptomycetaceae</taxon>
        <taxon>Streptomyces</taxon>
    </lineage>
</organism>
<dbReference type="SUPFAM" id="SSF53850">
    <property type="entry name" value="Periplasmic binding protein-like II"/>
    <property type="match status" value="1"/>
</dbReference>
<dbReference type="Gene3D" id="3.40.190.10">
    <property type="entry name" value="Periplasmic binding protein-like II"/>
    <property type="match status" value="2"/>
</dbReference>
<evidence type="ECO:0000256" key="4">
    <source>
        <dbReference type="ARBA" id="ARBA00023163"/>
    </source>
</evidence>
<keyword evidence="3" id="KW-0238">DNA-binding</keyword>
<feature type="compositionally biased region" description="Pro residues" evidence="5">
    <location>
        <begin position="367"/>
        <end position="380"/>
    </location>
</feature>
<feature type="compositionally biased region" description="Low complexity" evidence="5">
    <location>
        <begin position="287"/>
        <end position="337"/>
    </location>
</feature>
<evidence type="ECO:0000313" key="8">
    <source>
        <dbReference type="Proteomes" id="UP000695264"/>
    </source>
</evidence>
<feature type="compositionally biased region" description="Pro residues" evidence="5">
    <location>
        <begin position="338"/>
        <end position="355"/>
    </location>
</feature>
<dbReference type="Pfam" id="PF00126">
    <property type="entry name" value="HTH_1"/>
    <property type="match status" value="1"/>
</dbReference>
<gene>
    <name evidence="7" type="ORF">HCK00_11010</name>
</gene>
<feature type="compositionally biased region" description="Low complexity" evidence="5">
    <location>
        <begin position="356"/>
        <end position="366"/>
    </location>
</feature>
<evidence type="ECO:0000256" key="5">
    <source>
        <dbReference type="SAM" id="MobiDB-lite"/>
    </source>
</evidence>
<dbReference type="PANTHER" id="PTHR30346:SF29">
    <property type="entry name" value="LYSR SUBSTRATE-BINDING"/>
    <property type="match status" value="1"/>
</dbReference>
<comment type="similarity">
    <text evidence="1">Belongs to the LysR transcriptional regulatory family.</text>
</comment>
<dbReference type="PROSITE" id="PS50931">
    <property type="entry name" value="HTH_LYSR"/>
    <property type="match status" value="1"/>
</dbReference>
<dbReference type="Proteomes" id="UP000695264">
    <property type="component" value="Unassembled WGS sequence"/>
</dbReference>
<sequence>MEYFVTVAEEDSFTRAAERLHVTQSALSHQIKALERETGGPLLERLPRGVRLTPMGRAFLPHAERAVRSAGQARRAARAAAGAEGGELHVATVHPLAVGVLPEVFARWGREHGSVTLVLHEYAGEDELREQLERGVADLAVGHRPAGWRGPVLPVGHEELALVVPPDDPLAERGTVRIAELAGRRWVRCGMEPVVDGVPFIDRACAEEGFTPRTAVRTRHTSAAVRMAAAGAGIAVAPTHAVTTGGCALVRLEPHWRRAVTVFSRVELAGAAALFAELVAECGVPGPETSPAGPAAAPPARSAPSPARSPRAAPSRAAATAAGAAEAAEAAASGEPPASAPLPEVTPPTDTPPPTGTSSPTGAPPSTAAPPHRPLPPSPPGARGSHPGNPVRPGSAEPPATRPAPPGAEGRPAPPRP</sequence>
<feature type="compositionally biased region" description="Pro residues" evidence="5">
    <location>
        <begin position="400"/>
        <end position="417"/>
    </location>
</feature>
<keyword evidence="4" id="KW-0804">Transcription</keyword>
<feature type="domain" description="HTH lysR-type" evidence="6">
    <location>
        <begin position="1"/>
        <end position="53"/>
    </location>
</feature>
<dbReference type="InterPro" id="IPR036390">
    <property type="entry name" value="WH_DNA-bd_sf"/>
</dbReference>
<dbReference type="EMBL" id="JAATEN010000007">
    <property type="protein sequence ID" value="NJQ01047.1"/>
    <property type="molecule type" value="Genomic_DNA"/>
</dbReference>
<dbReference type="PANTHER" id="PTHR30346">
    <property type="entry name" value="TRANSCRIPTIONAL DUAL REGULATOR HCAR-RELATED"/>
    <property type="match status" value="1"/>
</dbReference>
<evidence type="ECO:0000256" key="3">
    <source>
        <dbReference type="ARBA" id="ARBA00023125"/>
    </source>
</evidence>